<protein>
    <submittedName>
        <fullName evidence="1">Uncharacterized protein</fullName>
    </submittedName>
</protein>
<reference evidence="1 2" key="1">
    <citation type="submission" date="2016-06" db="EMBL/GenBank/DDBJ databases">
        <authorList>
            <person name="Kjaerup R.B."/>
            <person name="Dalgaard T.S."/>
            <person name="Juul-Madsen H.R."/>
        </authorList>
    </citation>
    <scope>NUCLEOTIDE SEQUENCE [LARGE SCALE GENOMIC DNA]</scope>
    <source>
        <strain evidence="1 2">1199456.5</strain>
    </source>
</reference>
<evidence type="ECO:0000313" key="2">
    <source>
        <dbReference type="Proteomes" id="UP000093962"/>
    </source>
</evidence>
<organism evidence="1 2">
    <name type="scientific">Mycolicibacterium mucogenicum</name>
    <name type="common">Mycobacterium mucogenicum</name>
    <dbReference type="NCBI Taxonomy" id="56689"/>
    <lineage>
        <taxon>Bacteria</taxon>
        <taxon>Bacillati</taxon>
        <taxon>Actinomycetota</taxon>
        <taxon>Actinomycetes</taxon>
        <taxon>Mycobacteriales</taxon>
        <taxon>Mycobacteriaceae</taxon>
        <taxon>Mycolicibacterium</taxon>
    </lineage>
</organism>
<dbReference type="EMBL" id="LZSF01000298">
    <property type="protein sequence ID" value="OBA76038.1"/>
    <property type="molecule type" value="Genomic_DNA"/>
</dbReference>
<comment type="caution">
    <text evidence="1">The sequence shown here is derived from an EMBL/GenBank/DDBJ whole genome shotgun (WGS) entry which is preliminary data.</text>
</comment>
<evidence type="ECO:0000313" key="1">
    <source>
        <dbReference type="EMBL" id="OBA76038.1"/>
    </source>
</evidence>
<name>A0A1A0LTW1_MYCMU</name>
<dbReference type="AlphaFoldDB" id="A0A1A0LTW1"/>
<dbReference type="Proteomes" id="UP000093962">
    <property type="component" value="Unassembled WGS sequence"/>
</dbReference>
<proteinExistence type="predicted"/>
<accession>A0A1A0LTW1</accession>
<sequence>MARFLSSFIHSITAPVIPDGRQHVEYAPTQLLTEYLRWVPQPRLDGIALLSAQTRERTYVLFFDRSDCSTVGESEAEEGAGFMRLDSETGLLHDQVTVSVTRPDWPVWS</sequence>
<gene>
    <name evidence="1" type="ORF">A5642_07045</name>
</gene>